<name>A0A7Y6IZX1_9ACTN</name>
<evidence type="ECO:0000313" key="2">
    <source>
        <dbReference type="Proteomes" id="UP000546126"/>
    </source>
</evidence>
<organism evidence="1 2">
    <name type="scientific">Nonomuraea rhodomycinica</name>
    <dbReference type="NCBI Taxonomy" id="1712872"/>
    <lineage>
        <taxon>Bacteria</taxon>
        <taxon>Bacillati</taxon>
        <taxon>Actinomycetota</taxon>
        <taxon>Actinomycetes</taxon>
        <taxon>Streptosporangiales</taxon>
        <taxon>Streptosporangiaceae</taxon>
        <taxon>Nonomuraea</taxon>
    </lineage>
</organism>
<keyword evidence="2" id="KW-1185">Reference proteome</keyword>
<gene>
    <name evidence="1" type="ORF">HT134_43920</name>
</gene>
<protein>
    <submittedName>
        <fullName evidence="1">Uncharacterized protein</fullName>
    </submittedName>
</protein>
<comment type="caution">
    <text evidence="1">The sequence shown here is derived from an EMBL/GenBank/DDBJ whole genome shotgun (WGS) entry which is preliminary data.</text>
</comment>
<dbReference type="EMBL" id="JABWGO010000024">
    <property type="protein sequence ID" value="NUW47003.1"/>
    <property type="molecule type" value="Genomic_DNA"/>
</dbReference>
<dbReference type="RefSeq" id="WP_175606443.1">
    <property type="nucleotide sequence ID" value="NZ_JABWGO010000024.1"/>
</dbReference>
<accession>A0A7Y6IZX1</accession>
<dbReference type="AlphaFoldDB" id="A0A7Y6IZX1"/>
<dbReference type="Proteomes" id="UP000546126">
    <property type="component" value="Unassembled WGS sequence"/>
</dbReference>
<evidence type="ECO:0000313" key="1">
    <source>
        <dbReference type="EMBL" id="NUW47003.1"/>
    </source>
</evidence>
<sequence length="229" mass="23233">MDLDVSAEVEPLVTAADLELLAAEAAGGYACLACDQPGRLPAAAVVLRDGDAMLLRLAHRECARSGVVEVPGLAAALTAAEPEARAVAALVPVGGEVEPVLLVEISVNVSTPAGGERVDAVVSWALQHGLHLVAALDTALDVAAGWRVELPGASALRVDGPGGTLFDGTVTFAPKWRRAVIERGSCGVLLGVGLRLEQAPQGWADALDRIAAVGRAGRLAGGLVAVARP</sequence>
<proteinExistence type="predicted"/>
<reference evidence="1 2" key="1">
    <citation type="submission" date="2020-06" db="EMBL/GenBank/DDBJ databases">
        <authorList>
            <person name="Chanama M."/>
        </authorList>
    </citation>
    <scope>NUCLEOTIDE SEQUENCE [LARGE SCALE GENOMIC DNA]</scope>
    <source>
        <strain evidence="1 2">TBRC6557</strain>
    </source>
</reference>